<dbReference type="WBParaSite" id="HPBE_0002364001-mRNA-1">
    <property type="protein sequence ID" value="HPBE_0002364001-mRNA-1"/>
    <property type="gene ID" value="HPBE_0002364001"/>
</dbReference>
<reference evidence="3" key="2">
    <citation type="submission" date="2019-09" db="UniProtKB">
        <authorList>
            <consortium name="WormBaseParasite"/>
        </authorList>
    </citation>
    <scope>IDENTIFICATION</scope>
</reference>
<dbReference type="OrthoDB" id="5849210at2759"/>
<keyword evidence="2" id="KW-1185">Reference proteome</keyword>
<gene>
    <name evidence="1" type="ORF">HPBE_LOCUS23639</name>
</gene>
<dbReference type="Proteomes" id="UP000050761">
    <property type="component" value="Unassembled WGS sequence"/>
</dbReference>
<sequence>MPYTPFVALQKHGVSEELIEWVRILYSCPKSRVQLQQVNGIELPRTSVFKYLGSAIAFDGGLLVEANSPVNAAWSKWRSLTGLLCDKKTVLTNCTFAKDEEDRGYYGMLVNGKRSDEAKNGEMKVELLCVGVGCDPVNISGLDYENDKYTMPFTPSSSDDLFLDGKYREGVKWTRTCSSGPVVGGYSL</sequence>
<protein>
    <submittedName>
        <fullName evidence="3">SCP domain-containing protein</fullName>
    </submittedName>
</protein>
<evidence type="ECO:0000313" key="3">
    <source>
        <dbReference type="WBParaSite" id="HPBE_0002364001-mRNA-1"/>
    </source>
</evidence>
<dbReference type="AlphaFoldDB" id="A0A183GLS0"/>
<accession>A0A3P8E6I9</accession>
<evidence type="ECO:0000313" key="1">
    <source>
        <dbReference type="EMBL" id="VDP40064.1"/>
    </source>
</evidence>
<dbReference type="EMBL" id="UZAH01035294">
    <property type="protein sequence ID" value="VDP40064.1"/>
    <property type="molecule type" value="Genomic_DNA"/>
</dbReference>
<accession>A0A183GLS0</accession>
<reference evidence="1 2" key="1">
    <citation type="submission" date="2018-11" db="EMBL/GenBank/DDBJ databases">
        <authorList>
            <consortium name="Pathogen Informatics"/>
        </authorList>
    </citation>
    <scope>NUCLEOTIDE SEQUENCE [LARGE SCALE GENOMIC DNA]</scope>
</reference>
<organism evidence="2 3">
    <name type="scientific">Heligmosomoides polygyrus</name>
    <name type="common">Parasitic roundworm</name>
    <dbReference type="NCBI Taxonomy" id="6339"/>
    <lineage>
        <taxon>Eukaryota</taxon>
        <taxon>Metazoa</taxon>
        <taxon>Ecdysozoa</taxon>
        <taxon>Nematoda</taxon>
        <taxon>Chromadorea</taxon>
        <taxon>Rhabditida</taxon>
        <taxon>Rhabditina</taxon>
        <taxon>Rhabditomorpha</taxon>
        <taxon>Strongyloidea</taxon>
        <taxon>Heligmosomidae</taxon>
        <taxon>Heligmosomoides</taxon>
    </lineage>
</organism>
<proteinExistence type="predicted"/>
<name>A0A183GLS0_HELPZ</name>
<evidence type="ECO:0000313" key="2">
    <source>
        <dbReference type="Proteomes" id="UP000050761"/>
    </source>
</evidence>